<evidence type="ECO:0000313" key="3">
    <source>
        <dbReference type="EMBL" id="RSU02252.1"/>
    </source>
</evidence>
<dbReference type="GeneID" id="63146320"/>
<proteinExistence type="inferred from homology"/>
<dbReference type="NCBIfam" id="TIGR00350">
    <property type="entry name" value="lytR_cpsA_psr"/>
    <property type="match status" value="1"/>
</dbReference>
<dbReference type="EMBL" id="NGJX01000005">
    <property type="protein sequence ID" value="RSU02252.1"/>
    <property type="molecule type" value="Genomic_DNA"/>
</dbReference>
<accession>A0A369AWJ4</accession>
<sequence length="301" mass="34372">MIKKILLGVLLVFSVTTISVFGYGYYKINQTVEKIQEPKFSTETKATTRKNLKPFNQKMNVLILGIDSGDLGRDEQGRSDSMFLGNFNFKANEHLLLGLERDTLVEIVGQGTEEKLNAAYSYGGEEMALQTVENLFNIEIPYYITINMKGFKSVLEVVGKIKVNNPFEFSYDGQVFKEGEIELEPEAALAWVRMRYDDPEGNLGRQKRQQELIEQVSEHLLKLENIYKIPKLIDVLGDNLETNIPVEELVKTVDFTTLKADIQMDQLKTENSYIDGISYELVQETEIMRLNTLMEENAAKE</sequence>
<gene>
    <name evidence="3" type="ORF">CBF32_06605</name>
</gene>
<dbReference type="Gene3D" id="3.40.630.190">
    <property type="entry name" value="LCP protein"/>
    <property type="match status" value="1"/>
</dbReference>
<dbReference type="RefSeq" id="WP_114289570.1">
    <property type="nucleotide sequence ID" value="NZ_JAAVMC010000008.1"/>
</dbReference>
<dbReference type="PANTHER" id="PTHR33392:SF6">
    <property type="entry name" value="POLYISOPRENYL-TEICHOIC ACID--PEPTIDOGLYCAN TEICHOIC ACID TRANSFERASE TAGU"/>
    <property type="match status" value="1"/>
</dbReference>
<evidence type="ECO:0000313" key="4">
    <source>
        <dbReference type="Proteomes" id="UP000288197"/>
    </source>
</evidence>
<dbReference type="PANTHER" id="PTHR33392">
    <property type="entry name" value="POLYISOPRENYL-TEICHOIC ACID--PEPTIDOGLYCAN TEICHOIC ACID TRANSFERASE TAGU"/>
    <property type="match status" value="1"/>
</dbReference>
<dbReference type="Proteomes" id="UP000288197">
    <property type="component" value="Unassembled WGS sequence"/>
</dbReference>
<reference evidence="3 4" key="1">
    <citation type="submission" date="2017-05" db="EMBL/GenBank/DDBJ databases">
        <title>Vagococcus spp. assemblies.</title>
        <authorList>
            <person name="Gulvik C.A."/>
        </authorList>
    </citation>
    <scope>NUCLEOTIDE SEQUENCE [LARGE SCALE GENOMIC DNA]</scope>
    <source>
        <strain evidence="3 4">NCFB 2497</strain>
    </source>
</reference>
<evidence type="ECO:0000259" key="2">
    <source>
        <dbReference type="Pfam" id="PF03816"/>
    </source>
</evidence>
<protein>
    <recommendedName>
        <fullName evidence="2">Cell envelope-related transcriptional attenuator domain-containing protein</fullName>
    </recommendedName>
</protein>
<evidence type="ECO:0000256" key="1">
    <source>
        <dbReference type="ARBA" id="ARBA00006068"/>
    </source>
</evidence>
<dbReference type="InterPro" id="IPR050922">
    <property type="entry name" value="LytR/CpsA/Psr_CW_biosynth"/>
</dbReference>
<comment type="caution">
    <text evidence="3">The sequence shown here is derived from an EMBL/GenBank/DDBJ whole genome shotgun (WGS) entry which is preliminary data.</text>
</comment>
<dbReference type="OrthoDB" id="27330at2"/>
<name>A0A369AWJ4_9ENTE</name>
<keyword evidence="4" id="KW-1185">Reference proteome</keyword>
<feature type="domain" description="Cell envelope-related transcriptional attenuator" evidence="2">
    <location>
        <begin position="78"/>
        <end position="220"/>
    </location>
</feature>
<organism evidence="3 4">
    <name type="scientific">Vagococcus fluvialis</name>
    <dbReference type="NCBI Taxonomy" id="2738"/>
    <lineage>
        <taxon>Bacteria</taxon>
        <taxon>Bacillati</taxon>
        <taxon>Bacillota</taxon>
        <taxon>Bacilli</taxon>
        <taxon>Lactobacillales</taxon>
        <taxon>Enterococcaceae</taxon>
        <taxon>Vagococcus</taxon>
    </lineage>
</organism>
<dbReference type="InterPro" id="IPR004474">
    <property type="entry name" value="LytR_CpsA_psr"/>
</dbReference>
<dbReference type="AlphaFoldDB" id="A0A369AWJ4"/>
<comment type="similarity">
    <text evidence="1">Belongs to the LytR/CpsA/Psr (LCP) family.</text>
</comment>
<dbReference type="Pfam" id="PF03816">
    <property type="entry name" value="LytR_cpsA_psr"/>
    <property type="match status" value="1"/>
</dbReference>